<dbReference type="Proteomes" id="UP001281410">
    <property type="component" value="Unassembled WGS sequence"/>
</dbReference>
<accession>A0AAE0EJJ6</accession>
<evidence type="ECO:0000313" key="2">
    <source>
        <dbReference type="Proteomes" id="UP001281410"/>
    </source>
</evidence>
<keyword evidence="2" id="KW-1185">Reference proteome</keyword>
<dbReference type="AlphaFoldDB" id="A0AAE0EJJ6"/>
<protein>
    <submittedName>
        <fullName evidence="1">Uncharacterized protein</fullName>
    </submittedName>
</protein>
<dbReference type="EMBL" id="JANJYJ010000001">
    <property type="protein sequence ID" value="KAK3230843.1"/>
    <property type="molecule type" value="Genomic_DNA"/>
</dbReference>
<name>A0AAE0EJJ6_9ROSI</name>
<sequence length="53" mass="6024">MDIDSEEEIEEQIVKQAIRDEIEFNKVVLTVARATIKSYGLTSTRGVRLEEAV</sequence>
<reference evidence="1" key="1">
    <citation type="journal article" date="2023" name="Plant J.">
        <title>Genome sequences and population genomics provide insights into the demographic history, inbreeding, and mutation load of two 'living fossil' tree species of Dipteronia.</title>
        <authorList>
            <person name="Feng Y."/>
            <person name="Comes H.P."/>
            <person name="Chen J."/>
            <person name="Zhu S."/>
            <person name="Lu R."/>
            <person name="Zhang X."/>
            <person name="Li P."/>
            <person name="Qiu J."/>
            <person name="Olsen K.M."/>
            <person name="Qiu Y."/>
        </authorList>
    </citation>
    <scope>NUCLEOTIDE SEQUENCE</scope>
    <source>
        <strain evidence="1">NBL</strain>
    </source>
</reference>
<organism evidence="1 2">
    <name type="scientific">Dipteronia sinensis</name>
    <dbReference type="NCBI Taxonomy" id="43782"/>
    <lineage>
        <taxon>Eukaryota</taxon>
        <taxon>Viridiplantae</taxon>
        <taxon>Streptophyta</taxon>
        <taxon>Embryophyta</taxon>
        <taxon>Tracheophyta</taxon>
        <taxon>Spermatophyta</taxon>
        <taxon>Magnoliopsida</taxon>
        <taxon>eudicotyledons</taxon>
        <taxon>Gunneridae</taxon>
        <taxon>Pentapetalae</taxon>
        <taxon>rosids</taxon>
        <taxon>malvids</taxon>
        <taxon>Sapindales</taxon>
        <taxon>Sapindaceae</taxon>
        <taxon>Hippocastanoideae</taxon>
        <taxon>Acereae</taxon>
        <taxon>Dipteronia</taxon>
    </lineage>
</organism>
<gene>
    <name evidence="1" type="ORF">Dsin_002724</name>
</gene>
<proteinExistence type="predicted"/>
<feature type="non-terminal residue" evidence="1">
    <location>
        <position position="1"/>
    </location>
</feature>
<evidence type="ECO:0000313" key="1">
    <source>
        <dbReference type="EMBL" id="KAK3230843.1"/>
    </source>
</evidence>
<comment type="caution">
    <text evidence="1">The sequence shown here is derived from an EMBL/GenBank/DDBJ whole genome shotgun (WGS) entry which is preliminary data.</text>
</comment>